<evidence type="ECO:0000313" key="2">
    <source>
        <dbReference type="EMBL" id="SUX42162.1"/>
    </source>
</evidence>
<gene>
    <name evidence="2" type="ORF">NCTC13560_00979</name>
    <name evidence="1" type="ORF">SAMN05421682_10844</name>
</gene>
<dbReference type="RefSeq" id="WP_076561195.1">
    <property type="nucleotide sequence ID" value="NZ_CP033929.1"/>
</dbReference>
<dbReference type="Proteomes" id="UP000255231">
    <property type="component" value="Unassembled WGS sequence"/>
</dbReference>
<reference evidence="2 4" key="2">
    <citation type="submission" date="2018-06" db="EMBL/GenBank/DDBJ databases">
        <authorList>
            <consortium name="Pathogen Informatics"/>
            <person name="Doyle S."/>
        </authorList>
    </citation>
    <scope>NUCLEOTIDE SEQUENCE [LARGE SCALE GENOMIC DNA]</scope>
    <source>
        <strain evidence="2 4">NCTC13560</strain>
    </source>
</reference>
<evidence type="ECO:0000313" key="3">
    <source>
        <dbReference type="Proteomes" id="UP000185725"/>
    </source>
</evidence>
<organism evidence="2 4">
    <name type="scientific">Chryseobacterium indoltheticum</name>
    <dbReference type="NCBI Taxonomy" id="254"/>
    <lineage>
        <taxon>Bacteria</taxon>
        <taxon>Pseudomonadati</taxon>
        <taxon>Bacteroidota</taxon>
        <taxon>Flavobacteriia</taxon>
        <taxon>Flavobacteriales</taxon>
        <taxon>Weeksellaceae</taxon>
        <taxon>Chryseobacterium group</taxon>
        <taxon>Chryseobacterium</taxon>
    </lineage>
</organism>
<dbReference type="EMBL" id="UFVS01000001">
    <property type="protein sequence ID" value="SUX42162.1"/>
    <property type="molecule type" value="Genomic_DNA"/>
</dbReference>
<dbReference type="AlphaFoldDB" id="A0A381F7P7"/>
<name>A0A381F7P7_9FLAO</name>
<sequence length="85" mass="10238">MINKKLDEIFDRIYKTEYSVDDLIIKLKENGLSQGETHIILYKKLKNRYTFSELRSYIVYSSCWSDSLKQNISLDNEFDEFLKEE</sequence>
<dbReference type="OrthoDB" id="9939034at2"/>
<protein>
    <submittedName>
        <fullName evidence="2">Uncharacterized protein</fullName>
    </submittedName>
</protein>
<dbReference type="GeneID" id="303672434"/>
<dbReference type="Proteomes" id="UP000185725">
    <property type="component" value="Unassembled WGS sequence"/>
</dbReference>
<accession>A0A381F7P7</accession>
<dbReference type="KEGG" id="cil:EG358_01885"/>
<reference evidence="1 3" key="1">
    <citation type="submission" date="2017-01" db="EMBL/GenBank/DDBJ databases">
        <authorList>
            <person name="Varghese N."/>
            <person name="Submissions S."/>
        </authorList>
    </citation>
    <scope>NUCLEOTIDE SEQUENCE [LARGE SCALE GENOMIC DNA]</scope>
    <source>
        <strain evidence="1 3">ATCC 27950</strain>
    </source>
</reference>
<evidence type="ECO:0000313" key="1">
    <source>
        <dbReference type="EMBL" id="SIQ75850.1"/>
    </source>
</evidence>
<dbReference type="EMBL" id="FTMF01000008">
    <property type="protein sequence ID" value="SIQ75850.1"/>
    <property type="molecule type" value="Genomic_DNA"/>
</dbReference>
<evidence type="ECO:0000313" key="4">
    <source>
        <dbReference type="Proteomes" id="UP000255231"/>
    </source>
</evidence>
<proteinExistence type="predicted"/>
<keyword evidence="3" id="KW-1185">Reference proteome</keyword>